<reference evidence="4" key="1">
    <citation type="submission" date="2015-12" db="EMBL/GenBank/DDBJ databases">
        <title>Update maize B73 reference genome by single molecule sequencing technologies.</title>
        <authorList>
            <consortium name="Maize Genome Sequencing Project"/>
            <person name="Ware D."/>
        </authorList>
    </citation>
    <scope>NUCLEOTIDE SEQUENCE [LARGE SCALE GENOMIC DNA]</scope>
    <source>
        <tissue evidence="4">Seedling</tissue>
    </source>
</reference>
<evidence type="ECO:0000256" key="2">
    <source>
        <dbReference type="ARBA" id="ARBA00022723"/>
    </source>
</evidence>
<organism evidence="4">
    <name type="scientific">Zea mays</name>
    <name type="common">Maize</name>
    <dbReference type="NCBI Taxonomy" id="4577"/>
    <lineage>
        <taxon>Eukaryota</taxon>
        <taxon>Viridiplantae</taxon>
        <taxon>Streptophyta</taxon>
        <taxon>Embryophyta</taxon>
        <taxon>Tracheophyta</taxon>
        <taxon>Spermatophyta</taxon>
        <taxon>Magnoliopsida</taxon>
        <taxon>Liliopsida</taxon>
        <taxon>Poales</taxon>
        <taxon>Poaceae</taxon>
        <taxon>PACMAD clade</taxon>
        <taxon>Panicoideae</taxon>
        <taxon>Andropogonodae</taxon>
        <taxon>Andropogoneae</taxon>
        <taxon>Tripsacinae</taxon>
        <taxon>Zea</taxon>
    </lineage>
</organism>
<dbReference type="SUPFAM" id="SSF56300">
    <property type="entry name" value="Metallo-dependent phosphatases"/>
    <property type="match status" value="1"/>
</dbReference>
<comment type="cofactor">
    <cofactor evidence="1">
        <name>Mn(2+)</name>
        <dbReference type="ChEBI" id="CHEBI:29035"/>
    </cofactor>
</comment>
<keyword evidence="2" id="KW-0479">Metal-binding</keyword>
<dbReference type="ExpressionAtlas" id="A0A1D6EP92">
    <property type="expression patterns" value="baseline and differential"/>
</dbReference>
<dbReference type="GO" id="GO:0046872">
    <property type="term" value="F:metal ion binding"/>
    <property type="evidence" value="ECO:0007669"/>
    <property type="project" value="UniProtKB-KW"/>
</dbReference>
<dbReference type="InParanoid" id="A0A1D6EP92"/>
<dbReference type="EMBL" id="CM007648">
    <property type="protein sequence ID" value="ONM21593.1"/>
    <property type="molecule type" value="Genomic_DNA"/>
</dbReference>
<sequence length="227" mass="25015">MGYFSRSGSEAATQPMHTDGLLKQEGDLRHAGNGGALDPYVYMVTDRSDEVNEALFIEIVMEMFTGGKGHKYKANFTNDLTSMKLGSLDELLKAMITVLDPPWEGSNLIPRDVMWSDPSLQMGLSPNKDQDIGLLWGPDITQQFLRTNNLKRRTGELIMWRPGSVMVVYRGSIYKRPLKSQALNGASSSVKGEFGALFIPNASNAVENDIQGIYLSAKHATVSLLNV</sequence>
<gene>
    <name evidence="4" type="ORF">ZEAMMB73_Zm00001d005639</name>
</gene>
<accession>A0A1D6EP92</accession>
<dbReference type="Gene3D" id="3.60.21.10">
    <property type="match status" value="1"/>
</dbReference>
<evidence type="ECO:0000256" key="1">
    <source>
        <dbReference type="ARBA" id="ARBA00001936"/>
    </source>
</evidence>
<name>A0A1D6EP92_MAIZE</name>
<dbReference type="PaxDb" id="4577-GRMZM2G113633_P01"/>
<evidence type="ECO:0008006" key="5">
    <source>
        <dbReference type="Google" id="ProtNLM"/>
    </source>
</evidence>
<proteinExistence type="predicted"/>
<keyword evidence="3" id="KW-0464">Manganese</keyword>
<dbReference type="AlphaFoldDB" id="A0A1D6EP92"/>
<evidence type="ECO:0000313" key="4">
    <source>
        <dbReference type="EMBL" id="ONM21593.1"/>
    </source>
</evidence>
<protein>
    <recommendedName>
        <fullName evidence="5">Serine/threonine-protein phosphatase 7</fullName>
    </recommendedName>
</protein>
<dbReference type="PANTHER" id="PTHR45668">
    <property type="entry name" value="SERINE/THREONINE-PROTEIN PHOSPHATASE 5-RELATED"/>
    <property type="match status" value="1"/>
</dbReference>
<dbReference type="InterPro" id="IPR051134">
    <property type="entry name" value="PPP_phosphatase"/>
</dbReference>
<dbReference type="PANTHER" id="PTHR45668:SF9">
    <property type="entry name" value="SERINE_THREONINE-PROTEIN PHOSPHATASE 7"/>
    <property type="match status" value="1"/>
</dbReference>
<dbReference type="InterPro" id="IPR029052">
    <property type="entry name" value="Metallo-depent_PP-like"/>
</dbReference>
<dbReference type="STRING" id="4577.A0A1D6EP92"/>
<dbReference type="eggNOG" id="KOG0376">
    <property type="taxonomic scope" value="Eukaryota"/>
</dbReference>
<evidence type="ECO:0000256" key="3">
    <source>
        <dbReference type="ARBA" id="ARBA00023211"/>
    </source>
</evidence>